<dbReference type="Gene3D" id="3.30.559.30">
    <property type="entry name" value="Nonribosomal peptide synthetase, condensation domain"/>
    <property type="match status" value="3"/>
</dbReference>
<dbReference type="InterPro" id="IPR010060">
    <property type="entry name" value="NRPS_synth"/>
</dbReference>
<feature type="non-terminal residue" evidence="10">
    <location>
        <position position="2463"/>
    </location>
</feature>
<evidence type="ECO:0000256" key="1">
    <source>
        <dbReference type="ARBA" id="ARBA00001957"/>
    </source>
</evidence>
<dbReference type="Gene3D" id="3.30.559.10">
    <property type="entry name" value="Chloramphenicol acetyltransferase-like domain"/>
    <property type="match status" value="3"/>
</dbReference>
<evidence type="ECO:0000256" key="3">
    <source>
        <dbReference type="ARBA" id="ARBA00022450"/>
    </source>
</evidence>
<dbReference type="Pfam" id="PF00501">
    <property type="entry name" value="AMP-binding"/>
    <property type="match status" value="2"/>
</dbReference>
<dbReference type="Gene3D" id="3.40.50.980">
    <property type="match status" value="4"/>
</dbReference>
<dbReference type="PANTHER" id="PTHR45527:SF14">
    <property type="entry name" value="PLIPASTATIN SYNTHASE SUBUNIT B"/>
    <property type="match status" value="1"/>
</dbReference>
<dbReference type="EMBL" id="JBHUKY010000049">
    <property type="protein sequence ID" value="MFD2412762.1"/>
    <property type="molecule type" value="Genomic_DNA"/>
</dbReference>
<dbReference type="InterPro" id="IPR045851">
    <property type="entry name" value="AMP-bd_C_sf"/>
</dbReference>
<dbReference type="SMART" id="SM00823">
    <property type="entry name" value="PKS_PP"/>
    <property type="match status" value="1"/>
</dbReference>
<dbReference type="PROSITE" id="PS00012">
    <property type="entry name" value="PHOSPHOPANTETHEINE"/>
    <property type="match status" value="1"/>
</dbReference>
<dbReference type="Pfam" id="PF00668">
    <property type="entry name" value="Condensation"/>
    <property type="match status" value="3"/>
</dbReference>
<dbReference type="SUPFAM" id="SSF52777">
    <property type="entry name" value="CoA-dependent acyltransferases"/>
    <property type="match status" value="6"/>
</dbReference>
<comment type="similarity">
    <text evidence="2">Belongs to the ATP-dependent AMP-binding enzyme family.</text>
</comment>
<comment type="caution">
    <text evidence="10">The sequence shown here is derived from an EMBL/GenBank/DDBJ whole genome shotgun (WGS) entry which is preliminary data.</text>
</comment>
<dbReference type="Gene3D" id="2.30.38.10">
    <property type="entry name" value="Luciferase, Domain 3"/>
    <property type="match status" value="2"/>
</dbReference>
<reference evidence="11" key="1">
    <citation type="journal article" date="2019" name="Int. J. Syst. Evol. Microbiol.">
        <title>The Global Catalogue of Microorganisms (GCM) 10K type strain sequencing project: providing services to taxonomists for standard genome sequencing and annotation.</title>
        <authorList>
            <consortium name="The Broad Institute Genomics Platform"/>
            <consortium name="The Broad Institute Genome Sequencing Center for Infectious Disease"/>
            <person name="Wu L."/>
            <person name="Ma J."/>
        </authorList>
    </citation>
    <scope>NUCLEOTIDE SEQUENCE [LARGE SCALE GENOMIC DNA]</scope>
    <source>
        <strain evidence="11">CCM 8725</strain>
    </source>
</reference>
<keyword evidence="6" id="KW-0677">Repeat</keyword>
<dbReference type="InterPro" id="IPR036736">
    <property type="entry name" value="ACP-like_sf"/>
</dbReference>
<dbReference type="Gene3D" id="3.30.300.30">
    <property type="match status" value="2"/>
</dbReference>
<dbReference type="Pfam" id="PF13193">
    <property type="entry name" value="AMP-binding_C"/>
    <property type="match status" value="2"/>
</dbReference>
<keyword evidence="7" id="KW-0045">Antibiotic biosynthesis</keyword>
<dbReference type="InterPro" id="IPR020845">
    <property type="entry name" value="AMP-binding_CS"/>
</dbReference>
<keyword evidence="5" id="KW-0436">Ligase</keyword>
<sequence>MLNSPKYPLTNAQKRIWNTEKLLPNTGLSALLFSLEIKSRISSIDYGLLKNAISLLIERNPILRTQVFEDNEPEQYVRNSGVADLKVIDGSTMDVDAYTSAESRKIMTLESIGLVQFQLIVISQVDCVILIRIHHIISDSYSMELIAKEIMDIYEELLRGSVPSQTKPSYIEFINNELEYEKSDRFIQDKEFWLQEFESFSYNSQDILYGKWSESTAGERKSFSIAPEMYDDIKRFCDEHKITTFTMFFSALHLYLHKVTSNNDQVIGTYYANRTNASEQEMLGMFVSTVPFRMSIEGKKDVLSFIQAVSEKKNVIAERQKYPFNLLVHELRQNYKQINPLFRTAMEFRRVSIFTNDLFQYELDHVFGGHEDNELLVRVQHTKSKNHLRMDFDYRTDLFSDDDITLMYFHISNLIQQIIQDPHQSIDELDLTISEEKTKLLIDFNDTKAEYPKDKTIHALFEEQAERTPAAEAVVFESARMTYGELNAKANQLARVLRSRGIGADRIVGIMTDRSVEMIVGILAILKAGGAYLPIDPAYPSERIAYMLEDSGARQLLVYGDAEVPSAYEGEVLNLVDVSLYAGDTANLPAASGPNDLVYVIYTSGSTGQPKGVMVEHSSLVNLSTWHCRYFEVKDTDRATQYAGFGFDAAVWEIFPYLTSGAAVYLVSPHIRTDLEALSGFYQENGITVSFLPTPVYEQITEHPGHSLRALLTGGDALGKIKSYGYRLSNNYGPTENTVVATSGWVKAEGEVPAIGKPIQNVQIYVLNQSNHLQPIGVPGELCIAGDGLARGYLNRPELTAEKFVDNPFAAGKRMYRTGDLARWLPDGNLEYLGRIDEQVKIRGYRIETGEIVHRLLQHTDVKEAVVIARKNEGNAYLSAYVVSQGAFDASELRAYLKLSLPDYMVPSYLVEVEQIPLTANGKVDRKALPEPQGLVQAGNEYVAPRSDTEAKLAAIWQNVLRIGQVGIQDNFFELGGDSIKAIQIVSRLSSEGLRLAVRDMFTHPTIKEVSGYIQTALRTTVEQGAVEGEVSLSPIQHWFFEQGFSQSQHWNQAMMLYRADGFREALVEEVAVKLTEHHDALRMVYKQAAGKIVQMNRGTEDQAFRLQVFDVSGEADVSAAVERKAMQVQQAMNLETGPLMQLGLFRTGSGDHLQIAIHHLVVDGVSWRILLEDFAAGYEQRLRGEPVALPGKTHSYRTWSERMGNYAQSRKLLREAAYWRQEEGIKVKPLPKDGESGGVCTIGSSTSLAISLSKTETKNLLTGTHHAYKTEMNDVLLAALGLAMQEWTGHEKLAIHLEGHGREEVLDNVDVTRTVGWFTSIYPVVFELKKAEGIANWVKSFKEKLRGIPNKGVGYGALKYLTPAENSGIGSGMAPEISFNYLGQWDRELNAGAMSMSELFAGTSMSPQSERAYALDIIGNVIDGKLTLSVTYDQQEYRESTMQALLANYKKQLLSIVAHCMQQTETELTPSDVSSEQVTLATFDKLREQLAISGSGEMVSIYPLSPMQAGMLFQALREPQSSAYFEQMSFTIQGSLHEAHLEKSLSLLMERYDIFRTVFMCEGLERPLQIVLKKRKPSIIFEDYIGLTKDEIKISMERFKRADREQGFDLTNDVLLRIAVLRTDESRYEMVLSHHHILMDGWCMSIVLKEFFYIYTQLCSGKAIDLPAVKPYIQFIEWLEEQDREEALDYWRDYLAGYEQRAAIPASGNSSANGAYELEEIHHSFSETLTERLTKMSKRHQVTMNSIMQTAWGMLLRSYNNIDDAVFGAVVSGRPAEIDGVEDMVGLFINTLPVRLSPNERADTFIETAQGLQRRALESEKYDYLSLAEIQAQTDMKQNLIDHLFIFQNYPEFYDISGQSDDQDFRVTDIQMFEHTNYSLYVMMHLRSNRLGIKIGFNASEHRRDNIERVISHLETILGQVAARPDMRLDEIELAGEEEKLQLLEQFNDTKADYPKDKTICTLFEQQAERTPEATAVVFESVRMTYRELNAKANGLARVLRKQGVGADGIVGIMAERSVEMIVGILAILKAGGAYLPIDPSYPAERITYLLADSGTDVLLTFGCETLPGGYAGVVLDLADSRLYDADTSNLPPLSTSCHALYVIYTSGTTGTPKGVVMEHRSIVNLLESQKSKTALAFARTLQFAAFSFDVCAQELFSVLLSGGTLFVADEKTKRNPHRLIEYVRTHRISTVFLPTAYLKYIISDRNLCQNLLETIEHLIVAGEQLVLDDDFVQTARHMNVLVHNHYGPTESHVVSTYTMGADNGYSLLPPIGSPITNTALYIVTRYNLLQPIGVPGELCIAGDGLARGYLNRPELTAEKFVNNPFEPGERMYRTGDLARWLPDGNLEYMGRIDEQVKIRGYRIETGEIVHRLLQHTDVKEAVVIARKDEKDESYLCAYVVSGGGFDASELRTYLKRSLPEYMVPSYLVEVERIPLTANGKVDRKALPEPQDLVQAGNEYVA</sequence>
<dbReference type="InterPro" id="IPR000873">
    <property type="entry name" value="AMP-dep_synth/lig_dom"/>
</dbReference>
<evidence type="ECO:0000256" key="7">
    <source>
        <dbReference type="ARBA" id="ARBA00023194"/>
    </source>
</evidence>
<keyword evidence="8" id="KW-0511">Multifunctional enzyme</keyword>
<dbReference type="NCBIfam" id="NF003417">
    <property type="entry name" value="PRK04813.1"/>
    <property type="match status" value="2"/>
</dbReference>
<dbReference type="Pfam" id="PF00550">
    <property type="entry name" value="PP-binding"/>
    <property type="match status" value="1"/>
</dbReference>
<dbReference type="SUPFAM" id="SSF47336">
    <property type="entry name" value="ACP-like"/>
    <property type="match status" value="1"/>
</dbReference>
<dbReference type="NCBIfam" id="TIGR01733">
    <property type="entry name" value="AA-adenyl-dom"/>
    <property type="match status" value="2"/>
</dbReference>
<keyword evidence="4" id="KW-0597">Phosphoprotein</keyword>
<evidence type="ECO:0000313" key="10">
    <source>
        <dbReference type="EMBL" id="MFD2412762.1"/>
    </source>
</evidence>
<evidence type="ECO:0000256" key="4">
    <source>
        <dbReference type="ARBA" id="ARBA00022553"/>
    </source>
</evidence>
<name>A0ABW5FGD5_9BACL</name>
<dbReference type="PROSITE" id="PS50075">
    <property type="entry name" value="CARRIER"/>
    <property type="match status" value="1"/>
</dbReference>
<organism evidence="10 11">
    <name type="scientific">Paenibacillus rhizoplanae</name>
    <dbReference type="NCBI Taxonomy" id="1917181"/>
    <lineage>
        <taxon>Bacteria</taxon>
        <taxon>Bacillati</taxon>
        <taxon>Bacillota</taxon>
        <taxon>Bacilli</taxon>
        <taxon>Bacillales</taxon>
        <taxon>Paenibacillaceae</taxon>
        <taxon>Paenibacillus</taxon>
    </lineage>
</organism>
<evidence type="ECO:0000256" key="5">
    <source>
        <dbReference type="ARBA" id="ARBA00022598"/>
    </source>
</evidence>
<evidence type="ECO:0000256" key="6">
    <source>
        <dbReference type="ARBA" id="ARBA00022737"/>
    </source>
</evidence>
<dbReference type="InterPro" id="IPR023213">
    <property type="entry name" value="CAT-like_dom_sf"/>
</dbReference>
<dbReference type="Gene3D" id="1.10.1200.10">
    <property type="entry name" value="ACP-like"/>
    <property type="match status" value="1"/>
</dbReference>
<keyword evidence="3" id="KW-0596">Phosphopantetheine</keyword>
<dbReference type="RefSeq" id="WP_379313307.1">
    <property type="nucleotide sequence ID" value="NZ_JBHUKY010000049.1"/>
</dbReference>
<evidence type="ECO:0000259" key="9">
    <source>
        <dbReference type="PROSITE" id="PS50075"/>
    </source>
</evidence>
<feature type="domain" description="Carrier" evidence="9">
    <location>
        <begin position="944"/>
        <end position="1018"/>
    </location>
</feature>
<protein>
    <submittedName>
        <fullName evidence="10">Amino acid adenylation domain-containing protein</fullName>
    </submittedName>
</protein>
<evidence type="ECO:0000313" key="11">
    <source>
        <dbReference type="Proteomes" id="UP001597448"/>
    </source>
</evidence>
<dbReference type="InterPro" id="IPR001242">
    <property type="entry name" value="Condensation_dom"/>
</dbReference>
<dbReference type="PANTHER" id="PTHR45527">
    <property type="entry name" value="NONRIBOSOMAL PEPTIDE SYNTHETASE"/>
    <property type="match status" value="1"/>
</dbReference>
<accession>A0ABW5FGD5</accession>
<dbReference type="SUPFAM" id="SSF56801">
    <property type="entry name" value="Acetyl-CoA synthetase-like"/>
    <property type="match status" value="2"/>
</dbReference>
<dbReference type="NCBIfam" id="TIGR01720">
    <property type="entry name" value="NRPS-para261"/>
    <property type="match status" value="1"/>
</dbReference>
<dbReference type="InterPro" id="IPR025110">
    <property type="entry name" value="AMP-bd_C"/>
</dbReference>
<dbReference type="InterPro" id="IPR006162">
    <property type="entry name" value="Ppantetheine_attach_site"/>
</dbReference>
<dbReference type="InterPro" id="IPR010071">
    <property type="entry name" value="AA_adenyl_dom"/>
</dbReference>
<dbReference type="Proteomes" id="UP001597448">
    <property type="component" value="Unassembled WGS sequence"/>
</dbReference>
<proteinExistence type="inferred from homology"/>
<dbReference type="CDD" id="cd19543">
    <property type="entry name" value="DCL_NRPS"/>
    <property type="match status" value="1"/>
</dbReference>
<dbReference type="CDD" id="cd19534">
    <property type="entry name" value="E_NRPS"/>
    <property type="match status" value="1"/>
</dbReference>
<dbReference type="PROSITE" id="PS00455">
    <property type="entry name" value="AMP_BINDING"/>
    <property type="match status" value="2"/>
</dbReference>
<evidence type="ECO:0000256" key="8">
    <source>
        <dbReference type="ARBA" id="ARBA00023268"/>
    </source>
</evidence>
<gene>
    <name evidence="10" type="ORF">ACFSX3_23030</name>
</gene>
<keyword evidence="11" id="KW-1185">Reference proteome</keyword>
<evidence type="ECO:0000256" key="2">
    <source>
        <dbReference type="ARBA" id="ARBA00006432"/>
    </source>
</evidence>
<dbReference type="InterPro" id="IPR020806">
    <property type="entry name" value="PKS_PP-bd"/>
</dbReference>
<dbReference type="InterPro" id="IPR009081">
    <property type="entry name" value="PP-bd_ACP"/>
</dbReference>
<comment type="cofactor">
    <cofactor evidence="1">
        <name>pantetheine 4'-phosphate</name>
        <dbReference type="ChEBI" id="CHEBI:47942"/>
    </cofactor>
</comment>